<keyword evidence="2" id="KW-0472">Membrane</keyword>
<accession>A0A9P6C9C5</accession>
<organism evidence="4 5">
    <name type="scientific">Collybia nuda</name>
    <dbReference type="NCBI Taxonomy" id="64659"/>
    <lineage>
        <taxon>Eukaryota</taxon>
        <taxon>Fungi</taxon>
        <taxon>Dikarya</taxon>
        <taxon>Basidiomycota</taxon>
        <taxon>Agaricomycotina</taxon>
        <taxon>Agaricomycetes</taxon>
        <taxon>Agaricomycetidae</taxon>
        <taxon>Agaricales</taxon>
        <taxon>Tricholomatineae</taxon>
        <taxon>Clitocybaceae</taxon>
        <taxon>Collybia</taxon>
    </lineage>
</organism>
<comment type="caution">
    <text evidence="4">The sequence shown here is derived from an EMBL/GenBank/DDBJ whole genome shotgun (WGS) entry which is preliminary data.</text>
</comment>
<feature type="transmembrane region" description="Helical" evidence="2">
    <location>
        <begin position="29"/>
        <end position="50"/>
    </location>
</feature>
<dbReference type="AlphaFoldDB" id="A0A9P6C9C5"/>
<feature type="region of interest" description="Disordered" evidence="1">
    <location>
        <begin position="412"/>
        <end position="448"/>
    </location>
</feature>
<dbReference type="EMBL" id="MU150391">
    <property type="protein sequence ID" value="KAF9457012.1"/>
    <property type="molecule type" value="Genomic_DNA"/>
</dbReference>
<feature type="chain" id="PRO_5040317451" evidence="3">
    <location>
        <begin position="20"/>
        <end position="641"/>
    </location>
</feature>
<proteinExistence type="predicted"/>
<dbReference type="OrthoDB" id="2982374at2759"/>
<evidence type="ECO:0000256" key="1">
    <source>
        <dbReference type="SAM" id="MobiDB-lite"/>
    </source>
</evidence>
<protein>
    <submittedName>
        <fullName evidence="4">Uncharacterized protein</fullName>
    </submittedName>
</protein>
<keyword evidence="5" id="KW-1185">Reference proteome</keyword>
<feature type="compositionally biased region" description="Polar residues" evidence="1">
    <location>
        <begin position="412"/>
        <end position="422"/>
    </location>
</feature>
<feature type="signal peptide" evidence="3">
    <location>
        <begin position="1"/>
        <end position="19"/>
    </location>
</feature>
<sequence length="641" mass="69782">MEILHKLVLVTLFVMGTSASPINFVQTRSGSTCLTVLLTLFLFLLLLIVIKHVFMKNRRAPPLISGFSLIFNTSLRPSTSGLPPGAGICHISVDKKAAILVGLLGSPSRETGAEARNTSLSYQLRACSRSADLPTTPRSSPSITQPRSVSVVKSSAGEMDVLYDVRDAAGPDQRKTQSLRLLACPSRAYVGFHDFRIARRFSLPTIREAHTSHMHQKTILNPGSSKIRLSDTLAPSSLADSSLRLMVSGDSPNHLLFSSLECVRASSSQVAQESGTPRSNLDLKLCYSQFSPPPPHTPEISTKDFLTTTGSSPLPPPQSYALALYNSQNTHILSCSNEMPHTKASYVTDGCIRSLQPALVSRAKFQTPITKVPLTQSTSSINYSPLILQTTSADPFYHSGLSTHLASNYSNPPRITYKQNTPPLRARRSPVIGPSPLRSMILPDPSDSDTTIQVIPTGNEVTKASPFDQPSSHASLSMNSPLMGLFIVPEDKVDSSIRVIAVADEEWKNQGCRGTRRSAQVEDEDPNIILQIIRELVEETNDWDASLFVDENFKTMIKGSGFPPSHRALGDPKSAPTELLCNSSEVNLGNTGTNIFGSDGETFIPAEDVPRDDGCTKMATLWANRDRVNFGNRRDEVGLAW</sequence>
<keyword evidence="3" id="KW-0732">Signal</keyword>
<name>A0A9P6C9C5_9AGAR</name>
<keyword evidence="2" id="KW-0812">Transmembrane</keyword>
<evidence type="ECO:0000313" key="5">
    <source>
        <dbReference type="Proteomes" id="UP000807353"/>
    </source>
</evidence>
<gene>
    <name evidence="4" type="ORF">BDZ94DRAFT_1326575</name>
</gene>
<reference evidence="4" key="1">
    <citation type="submission" date="2020-11" db="EMBL/GenBank/DDBJ databases">
        <authorList>
            <consortium name="DOE Joint Genome Institute"/>
            <person name="Ahrendt S."/>
            <person name="Riley R."/>
            <person name="Andreopoulos W."/>
            <person name="Labutti K."/>
            <person name="Pangilinan J."/>
            <person name="Ruiz-Duenas F.J."/>
            <person name="Barrasa J.M."/>
            <person name="Sanchez-Garcia M."/>
            <person name="Camarero S."/>
            <person name="Miyauchi S."/>
            <person name="Serrano A."/>
            <person name="Linde D."/>
            <person name="Babiker R."/>
            <person name="Drula E."/>
            <person name="Ayuso-Fernandez I."/>
            <person name="Pacheco R."/>
            <person name="Padilla G."/>
            <person name="Ferreira P."/>
            <person name="Barriuso J."/>
            <person name="Kellner H."/>
            <person name="Castanera R."/>
            <person name="Alfaro M."/>
            <person name="Ramirez L."/>
            <person name="Pisabarro A.G."/>
            <person name="Kuo A."/>
            <person name="Tritt A."/>
            <person name="Lipzen A."/>
            <person name="He G."/>
            <person name="Yan M."/>
            <person name="Ng V."/>
            <person name="Cullen D."/>
            <person name="Martin F."/>
            <person name="Rosso M.-N."/>
            <person name="Henrissat B."/>
            <person name="Hibbett D."/>
            <person name="Martinez A.T."/>
            <person name="Grigoriev I.V."/>
        </authorList>
    </citation>
    <scope>NUCLEOTIDE SEQUENCE</scope>
    <source>
        <strain evidence="4">CBS 247.69</strain>
    </source>
</reference>
<evidence type="ECO:0000313" key="4">
    <source>
        <dbReference type="EMBL" id="KAF9457012.1"/>
    </source>
</evidence>
<keyword evidence="2" id="KW-1133">Transmembrane helix</keyword>
<evidence type="ECO:0000256" key="3">
    <source>
        <dbReference type="SAM" id="SignalP"/>
    </source>
</evidence>
<evidence type="ECO:0000256" key="2">
    <source>
        <dbReference type="SAM" id="Phobius"/>
    </source>
</evidence>
<dbReference type="Proteomes" id="UP000807353">
    <property type="component" value="Unassembled WGS sequence"/>
</dbReference>